<sequence>MTSSSPMRAPQDPLDLRCYLVTSGTGRRTVEVAAAAAAAGAGVVQVRAKEASAAELLELTSAVAEAVHAVRPATRVLVDDRPDVAWAARLRGAAVHGVHLGQDDLPVADARALLGPEAIIGLTTGTLELVHAAEAQREMLDYIGAGPFRLTPTKDSGRPPLGVDGYRELVAATTLPIVAIGDVTPADAAALAGTGVAGVVMVRALMEAEDPGAVVREVLAGFGASPFPLPAIPGDREISRR</sequence>
<dbReference type="InterPro" id="IPR034291">
    <property type="entry name" value="TMP_synthase"/>
</dbReference>
<evidence type="ECO:0000313" key="13">
    <source>
        <dbReference type="Proteomes" id="UP001595965"/>
    </source>
</evidence>
<comment type="catalytic activity">
    <reaction evidence="7 10">
        <text>4-methyl-5-(2-phosphooxyethyl)-thiazole + 4-amino-2-methyl-5-(diphosphooxymethyl)pyrimidine + H(+) = thiamine phosphate + diphosphate</text>
        <dbReference type="Rhea" id="RHEA:22328"/>
        <dbReference type="ChEBI" id="CHEBI:15378"/>
        <dbReference type="ChEBI" id="CHEBI:33019"/>
        <dbReference type="ChEBI" id="CHEBI:37575"/>
        <dbReference type="ChEBI" id="CHEBI:57841"/>
        <dbReference type="ChEBI" id="CHEBI:58296"/>
        <dbReference type="EC" id="2.5.1.3"/>
    </reaction>
</comment>
<comment type="pathway">
    <text evidence="2 10">Cofactor biosynthesis; thiamine diphosphate biosynthesis; thiamine phosphate from 4-amino-2-methyl-5-diphosphomethylpyrimidine and 4-methyl-5-(2-phosphoethyl)-thiazole: step 1/1.</text>
</comment>
<dbReference type="EMBL" id="JBHSEN010000001">
    <property type="protein sequence ID" value="MFC4429413.1"/>
    <property type="molecule type" value="Genomic_DNA"/>
</dbReference>
<dbReference type="Pfam" id="PF02581">
    <property type="entry name" value="TMP-TENI"/>
    <property type="match status" value="1"/>
</dbReference>
<feature type="binding site" evidence="10">
    <location>
        <position position="80"/>
    </location>
    <ligand>
        <name>Mg(2+)</name>
        <dbReference type="ChEBI" id="CHEBI:18420"/>
    </ligand>
</feature>
<comment type="similarity">
    <text evidence="10">Belongs to the thiamine-phosphate synthase family.</text>
</comment>
<dbReference type="RefSeq" id="WP_344228447.1">
    <property type="nucleotide sequence ID" value="NZ_BAAALH010000002.1"/>
</dbReference>
<comment type="cofactor">
    <cofactor evidence="10">
        <name>Mg(2+)</name>
        <dbReference type="ChEBI" id="CHEBI:18420"/>
    </cofactor>
    <text evidence="10">Binds 1 Mg(2+) ion per subunit.</text>
</comment>
<keyword evidence="13" id="KW-1185">Reference proteome</keyword>
<keyword evidence="6 10" id="KW-0784">Thiamine biosynthesis</keyword>
<dbReference type="Proteomes" id="UP001595965">
    <property type="component" value="Unassembled WGS sequence"/>
</dbReference>
<evidence type="ECO:0000313" key="12">
    <source>
        <dbReference type="EMBL" id="MFC4429413.1"/>
    </source>
</evidence>
<feature type="binding site" evidence="10">
    <location>
        <begin position="45"/>
        <end position="49"/>
    </location>
    <ligand>
        <name>4-amino-2-methyl-5-(diphosphooxymethyl)pyrimidine</name>
        <dbReference type="ChEBI" id="CHEBI:57841"/>
    </ligand>
</feature>
<protein>
    <recommendedName>
        <fullName evidence="10">Thiamine-phosphate synthase</fullName>
        <shortName evidence="10">TP synthase</shortName>
        <shortName evidence="10">TPS</shortName>
        <ecNumber evidence="10">2.5.1.3</ecNumber>
    </recommendedName>
    <alternativeName>
        <fullName evidence="10">Thiamine-phosphate pyrophosphorylase</fullName>
        <shortName evidence="10">TMP pyrophosphorylase</shortName>
        <shortName evidence="10">TMP-PPase</shortName>
    </alternativeName>
</protein>
<evidence type="ECO:0000256" key="3">
    <source>
        <dbReference type="ARBA" id="ARBA00022679"/>
    </source>
</evidence>
<gene>
    <name evidence="10" type="primary">thiE</name>
    <name evidence="12" type="ORF">ACFO0K_06945</name>
</gene>
<dbReference type="PANTHER" id="PTHR20857:SF15">
    <property type="entry name" value="THIAMINE-PHOSPHATE SYNTHASE"/>
    <property type="match status" value="1"/>
</dbReference>
<dbReference type="NCBIfam" id="NF000740">
    <property type="entry name" value="PRK00043.3-4"/>
    <property type="match status" value="1"/>
</dbReference>
<feature type="domain" description="Thiamine phosphate synthase/TenI" evidence="11">
    <location>
        <begin position="18"/>
        <end position="205"/>
    </location>
</feature>
<dbReference type="InterPro" id="IPR022998">
    <property type="entry name" value="ThiamineP_synth_TenI"/>
</dbReference>
<comment type="function">
    <text evidence="1 10">Condenses 4-methyl-5-(beta-hydroxyethyl)thiazole monophosphate (THZ-P) and 2-methyl-4-amino-5-hydroxymethyl pyrimidine pyrophosphate (HMP-PP) to form thiamine monophosphate (TMP).</text>
</comment>
<evidence type="ECO:0000256" key="5">
    <source>
        <dbReference type="ARBA" id="ARBA00022842"/>
    </source>
</evidence>
<keyword evidence="3 10" id="KW-0808">Transferase</keyword>
<comment type="caution">
    <text evidence="12">The sequence shown here is derived from an EMBL/GenBank/DDBJ whole genome shotgun (WGS) entry which is preliminary data.</text>
</comment>
<dbReference type="GO" id="GO:0004789">
    <property type="term" value="F:thiamine-phosphate diphosphorylase activity"/>
    <property type="evidence" value="ECO:0007669"/>
    <property type="project" value="UniProtKB-EC"/>
</dbReference>
<dbReference type="InterPro" id="IPR036206">
    <property type="entry name" value="ThiamineP_synth_sf"/>
</dbReference>
<reference evidence="13" key="1">
    <citation type="journal article" date="2019" name="Int. J. Syst. Evol. Microbiol.">
        <title>The Global Catalogue of Microorganisms (GCM) 10K type strain sequencing project: providing services to taxonomists for standard genome sequencing and annotation.</title>
        <authorList>
            <consortium name="The Broad Institute Genomics Platform"/>
            <consortium name="The Broad Institute Genome Sequencing Center for Infectious Disease"/>
            <person name="Wu L."/>
            <person name="Ma J."/>
        </authorList>
    </citation>
    <scope>NUCLEOTIDE SEQUENCE [LARGE SCALE GENOMIC DNA]</scope>
    <source>
        <strain evidence="13">CGMCC 1.12125</strain>
    </source>
</reference>
<organism evidence="12 13">
    <name type="scientific">Citricoccus alkalitolerans</name>
    <dbReference type="NCBI Taxonomy" id="246603"/>
    <lineage>
        <taxon>Bacteria</taxon>
        <taxon>Bacillati</taxon>
        <taxon>Actinomycetota</taxon>
        <taxon>Actinomycetes</taxon>
        <taxon>Micrococcales</taxon>
        <taxon>Micrococcaceae</taxon>
        <taxon>Citricoccus</taxon>
    </lineage>
</organism>
<comment type="catalytic activity">
    <reaction evidence="9 10">
        <text>2-[(2R,5Z)-2-carboxy-4-methylthiazol-5(2H)-ylidene]ethyl phosphate + 4-amino-2-methyl-5-(diphosphooxymethyl)pyrimidine + 2 H(+) = thiamine phosphate + CO2 + diphosphate</text>
        <dbReference type="Rhea" id="RHEA:47844"/>
        <dbReference type="ChEBI" id="CHEBI:15378"/>
        <dbReference type="ChEBI" id="CHEBI:16526"/>
        <dbReference type="ChEBI" id="CHEBI:33019"/>
        <dbReference type="ChEBI" id="CHEBI:37575"/>
        <dbReference type="ChEBI" id="CHEBI:57841"/>
        <dbReference type="ChEBI" id="CHEBI:62899"/>
        <dbReference type="EC" id="2.5.1.3"/>
    </reaction>
</comment>
<keyword evidence="4 10" id="KW-0479">Metal-binding</keyword>
<name>A0ABV8XXD5_9MICC</name>
<keyword evidence="5 10" id="KW-0460">Magnesium</keyword>
<evidence type="ECO:0000256" key="2">
    <source>
        <dbReference type="ARBA" id="ARBA00005165"/>
    </source>
</evidence>
<evidence type="ECO:0000259" key="11">
    <source>
        <dbReference type="Pfam" id="PF02581"/>
    </source>
</evidence>
<evidence type="ECO:0000256" key="7">
    <source>
        <dbReference type="ARBA" id="ARBA00047334"/>
    </source>
</evidence>
<feature type="binding site" evidence="10">
    <location>
        <position position="154"/>
    </location>
    <ligand>
        <name>4-amino-2-methyl-5-(diphosphooxymethyl)pyrimidine</name>
        <dbReference type="ChEBI" id="CHEBI:57841"/>
    </ligand>
</feature>
<evidence type="ECO:0000256" key="6">
    <source>
        <dbReference type="ARBA" id="ARBA00022977"/>
    </source>
</evidence>
<dbReference type="EC" id="2.5.1.3" evidence="10"/>
<comment type="caution">
    <text evidence="10">Lacks conserved residue(s) required for the propagation of feature annotation.</text>
</comment>
<dbReference type="NCBIfam" id="NF000741">
    <property type="entry name" value="PRK00043.3-5"/>
    <property type="match status" value="1"/>
</dbReference>
<evidence type="ECO:0000256" key="9">
    <source>
        <dbReference type="ARBA" id="ARBA00047883"/>
    </source>
</evidence>
<evidence type="ECO:0000256" key="8">
    <source>
        <dbReference type="ARBA" id="ARBA00047851"/>
    </source>
</evidence>
<dbReference type="InterPro" id="IPR013785">
    <property type="entry name" value="Aldolase_TIM"/>
</dbReference>
<feature type="binding site" evidence="10">
    <location>
        <begin position="151"/>
        <end position="153"/>
    </location>
    <ligand>
        <name>2-[(2R,5Z)-2-carboxy-4-methylthiazol-5(2H)-ylidene]ethyl phosphate</name>
        <dbReference type="ChEBI" id="CHEBI:62899"/>
    </ligand>
</feature>
<proteinExistence type="inferred from homology"/>
<feature type="binding site" evidence="10">
    <location>
        <position position="79"/>
    </location>
    <ligand>
        <name>4-amino-2-methyl-5-(diphosphooxymethyl)pyrimidine</name>
        <dbReference type="ChEBI" id="CHEBI:57841"/>
    </ligand>
</feature>
<comment type="catalytic activity">
    <reaction evidence="8 10">
        <text>2-(2-carboxy-4-methylthiazol-5-yl)ethyl phosphate + 4-amino-2-methyl-5-(diphosphooxymethyl)pyrimidine + 2 H(+) = thiamine phosphate + CO2 + diphosphate</text>
        <dbReference type="Rhea" id="RHEA:47848"/>
        <dbReference type="ChEBI" id="CHEBI:15378"/>
        <dbReference type="ChEBI" id="CHEBI:16526"/>
        <dbReference type="ChEBI" id="CHEBI:33019"/>
        <dbReference type="ChEBI" id="CHEBI:37575"/>
        <dbReference type="ChEBI" id="CHEBI:57841"/>
        <dbReference type="ChEBI" id="CHEBI:62890"/>
        <dbReference type="EC" id="2.5.1.3"/>
    </reaction>
</comment>
<evidence type="ECO:0000256" key="4">
    <source>
        <dbReference type="ARBA" id="ARBA00022723"/>
    </source>
</evidence>
<feature type="binding site" evidence="10">
    <location>
        <position position="104"/>
    </location>
    <ligand>
        <name>Mg(2+)</name>
        <dbReference type="ChEBI" id="CHEBI:18420"/>
    </ligand>
</feature>
<dbReference type="PANTHER" id="PTHR20857">
    <property type="entry name" value="THIAMINE-PHOSPHATE PYROPHOSPHORYLASE"/>
    <property type="match status" value="1"/>
</dbReference>
<feature type="binding site" evidence="10">
    <location>
        <position position="123"/>
    </location>
    <ligand>
        <name>4-amino-2-methyl-5-(diphosphooxymethyl)pyrimidine</name>
        <dbReference type="ChEBI" id="CHEBI:57841"/>
    </ligand>
</feature>
<evidence type="ECO:0000256" key="1">
    <source>
        <dbReference type="ARBA" id="ARBA00003814"/>
    </source>
</evidence>
<dbReference type="CDD" id="cd00564">
    <property type="entry name" value="TMP_TenI"/>
    <property type="match status" value="1"/>
</dbReference>
<evidence type="ECO:0000256" key="10">
    <source>
        <dbReference type="HAMAP-Rule" id="MF_00097"/>
    </source>
</evidence>
<dbReference type="Gene3D" id="3.20.20.70">
    <property type="entry name" value="Aldolase class I"/>
    <property type="match status" value="1"/>
</dbReference>
<dbReference type="SUPFAM" id="SSF51391">
    <property type="entry name" value="Thiamin phosphate synthase"/>
    <property type="match status" value="1"/>
</dbReference>
<dbReference type="HAMAP" id="MF_00097">
    <property type="entry name" value="TMP_synthase"/>
    <property type="match status" value="1"/>
</dbReference>
<accession>A0ABV8XXD5</accession>